<dbReference type="Gene3D" id="3.90.850.10">
    <property type="entry name" value="Fumarylacetoacetase-like, C-terminal domain"/>
    <property type="match status" value="1"/>
</dbReference>
<keyword evidence="1" id="KW-0479">Metal-binding</keyword>
<dbReference type="Pfam" id="PF01557">
    <property type="entry name" value="FAA_hydrolase"/>
    <property type="match status" value="1"/>
</dbReference>
<dbReference type="PANTHER" id="PTHR11820">
    <property type="entry name" value="ACYLPYRUVASE"/>
    <property type="match status" value="1"/>
</dbReference>
<keyword evidence="4" id="KW-1185">Reference proteome</keyword>
<dbReference type="RefSeq" id="WP_269424111.1">
    <property type="nucleotide sequence ID" value="NZ_JAPWGY010000005.1"/>
</dbReference>
<protein>
    <submittedName>
        <fullName evidence="3">Fumarylacetoacetate hydrolase family protein</fullName>
    </submittedName>
</protein>
<dbReference type="InterPro" id="IPR036663">
    <property type="entry name" value="Fumarylacetoacetase_C_sf"/>
</dbReference>
<dbReference type="InterPro" id="IPR011234">
    <property type="entry name" value="Fumarylacetoacetase-like_C"/>
</dbReference>
<feature type="domain" description="Fumarylacetoacetase-like C-terminal" evidence="2">
    <location>
        <begin position="27"/>
        <end position="228"/>
    </location>
</feature>
<evidence type="ECO:0000256" key="1">
    <source>
        <dbReference type="ARBA" id="ARBA00022723"/>
    </source>
</evidence>
<reference evidence="3" key="1">
    <citation type="submission" date="2022-12" db="EMBL/GenBank/DDBJ databases">
        <title>Bacterial isolates from different developmental stages of Nematostella vectensis.</title>
        <authorList>
            <person name="Fraune S."/>
        </authorList>
    </citation>
    <scope>NUCLEOTIDE SEQUENCE</scope>
    <source>
        <strain evidence="3">G21630-S1</strain>
    </source>
</reference>
<dbReference type="SUPFAM" id="SSF56529">
    <property type="entry name" value="FAH"/>
    <property type="match status" value="1"/>
</dbReference>
<dbReference type="PANTHER" id="PTHR11820:SF90">
    <property type="entry name" value="FLUTATHIONE S-TRANSFERASE"/>
    <property type="match status" value="1"/>
</dbReference>
<dbReference type="Proteomes" id="UP001069802">
    <property type="component" value="Unassembled WGS sequence"/>
</dbReference>
<dbReference type="EMBL" id="JAPWGY010000005">
    <property type="protein sequence ID" value="MCZ4281947.1"/>
    <property type="molecule type" value="Genomic_DNA"/>
</dbReference>
<proteinExistence type="predicted"/>
<sequence length="229" mass="25261">MTYIFEPAAITSLSIAGNEKLFPVRRIFCVGRNYAEHTREMGGNPETETPVFFLKPAEALVPEGRDVPYPSATEDFHHEVELVVALKSGGTNISASESLQHVFGFAVGVDLTRRDLQKICKDNRHPWDVAKAFELSAPCGKITPCEKHTRLPDSAEICLTVNNEPRQKAQLGDMIWSVENIIVHLSRLFELRSGDIIMTGTPAGVGPLHRGEIVTATVEGLEPLVFRIS</sequence>
<dbReference type="GO" id="GO:0016787">
    <property type="term" value="F:hydrolase activity"/>
    <property type="evidence" value="ECO:0007669"/>
    <property type="project" value="UniProtKB-KW"/>
</dbReference>
<gene>
    <name evidence="3" type="ORF">O4H49_14240</name>
</gene>
<accession>A0ABT4LLF7</accession>
<keyword evidence="3" id="KW-0378">Hydrolase</keyword>
<comment type="caution">
    <text evidence="3">The sequence shown here is derived from an EMBL/GenBank/DDBJ whole genome shotgun (WGS) entry which is preliminary data.</text>
</comment>
<evidence type="ECO:0000313" key="3">
    <source>
        <dbReference type="EMBL" id="MCZ4281947.1"/>
    </source>
</evidence>
<organism evidence="3 4">
    <name type="scientific">Kiloniella laminariae</name>
    <dbReference type="NCBI Taxonomy" id="454162"/>
    <lineage>
        <taxon>Bacteria</taxon>
        <taxon>Pseudomonadati</taxon>
        <taxon>Pseudomonadota</taxon>
        <taxon>Alphaproteobacteria</taxon>
        <taxon>Rhodospirillales</taxon>
        <taxon>Kiloniellaceae</taxon>
        <taxon>Kiloniella</taxon>
    </lineage>
</organism>
<evidence type="ECO:0000313" key="4">
    <source>
        <dbReference type="Proteomes" id="UP001069802"/>
    </source>
</evidence>
<name>A0ABT4LLF7_9PROT</name>
<evidence type="ECO:0000259" key="2">
    <source>
        <dbReference type="Pfam" id="PF01557"/>
    </source>
</evidence>